<dbReference type="eggNOG" id="ENOG502R7VY">
    <property type="taxonomic scope" value="Eukaryota"/>
</dbReference>
<dbReference type="Proteomes" id="UP000026960">
    <property type="component" value="Chromosome 9"/>
</dbReference>
<organism evidence="2">
    <name type="scientific">Oryza barthii</name>
    <dbReference type="NCBI Taxonomy" id="65489"/>
    <lineage>
        <taxon>Eukaryota</taxon>
        <taxon>Viridiplantae</taxon>
        <taxon>Streptophyta</taxon>
        <taxon>Embryophyta</taxon>
        <taxon>Tracheophyta</taxon>
        <taxon>Spermatophyta</taxon>
        <taxon>Magnoliopsida</taxon>
        <taxon>Liliopsida</taxon>
        <taxon>Poales</taxon>
        <taxon>Poaceae</taxon>
        <taxon>BOP clade</taxon>
        <taxon>Oryzoideae</taxon>
        <taxon>Oryzeae</taxon>
        <taxon>Oryzinae</taxon>
        <taxon>Oryza</taxon>
    </lineage>
</organism>
<evidence type="ECO:0000256" key="1">
    <source>
        <dbReference type="SAM" id="MobiDB-lite"/>
    </source>
</evidence>
<dbReference type="EnsemblPlants" id="OBART09G15070.1">
    <property type="protein sequence ID" value="OBART09G15070.1"/>
    <property type="gene ID" value="OBART09G15070"/>
</dbReference>
<proteinExistence type="predicted"/>
<sequence length="359" mass="38983">MASQVLSSLPYSLAVTRFGTAPPPRRAAARVSLRRQQTSRDGALLLRSLTTTRSRCAPAAEGGGGAKEAAEAAGDPDDELWPWDEFPEDAVFVKDDFATVQSKFSCESGEAAAALKDAGADVLRPLLDNFNHLRSLNTVFDTEDYHVGMPTMSACPLMNPTTFIDAALGYTFYRLCIVSSQLRRRGFSNDLIIRVKFVVMVVMAINDINNRIYWLDAIRWAGRCECAADGGAGAVADAAGRDAAVAAVSRSSAPPKKYNATRCSVLFDAVAHTDPAARPWSIRMPTEHSAYCIADRLMAQIALLAVLRAPSNDLWKGSRMRLALQLCVRRHTSWCMLLYSDTTMYGLNVTAPSGACCSK</sequence>
<evidence type="ECO:0000313" key="2">
    <source>
        <dbReference type="EnsemblPlants" id="OBART09G15070.1"/>
    </source>
</evidence>
<evidence type="ECO:0000313" key="3">
    <source>
        <dbReference type="Proteomes" id="UP000026960"/>
    </source>
</evidence>
<dbReference type="PaxDb" id="65489-OBART09G15070.1"/>
<dbReference type="Gramene" id="OBART09G15070.1">
    <property type="protein sequence ID" value="OBART09G15070.1"/>
    <property type="gene ID" value="OBART09G15070"/>
</dbReference>
<name>A0A0D3H8G3_9ORYZ</name>
<protein>
    <submittedName>
        <fullName evidence="2">Uncharacterized protein</fullName>
    </submittedName>
</protein>
<reference evidence="2" key="1">
    <citation type="journal article" date="2009" name="Rice">
        <title>De Novo Next Generation Sequencing of Plant Genomes.</title>
        <authorList>
            <person name="Rounsley S."/>
            <person name="Marri P.R."/>
            <person name="Yu Y."/>
            <person name="He R."/>
            <person name="Sisneros N."/>
            <person name="Goicoechea J.L."/>
            <person name="Lee S.J."/>
            <person name="Angelova A."/>
            <person name="Kudrna D."/>
            <person name="Luo M."/>
            <person name="Affourtit J."/>
            <person name="Desany B."/>
            <person name="Knight J."/>
            <person name="Niazi F."/>
            <person name="Egholm M."/>
            <person name="Wing R.A."/>
        </authorList>
    </citation>
    <scope>NUCLEOTIDE SEQUENCE [LARGE SCALE GENOMIC DNA]</scope>
    <source>
        <strain evidence="2">cv. IRGC 105608</strain>
    </source>
</reference>
<dbReference type="AlphaFoldDB" id="A0A0D3H8G3"/>
<reference evidence="2" key="2">
    <citation type="submission" date="2015-03" db="UniProtKB">
        <authorList>
            <consortium name="EnsemblPlants"/>
        </authorList>
    </citation>
    <scope>IDENTIFICATION</scope>
</reference>
<accession>A0A0D3H8G3</accession>
<dbReference type="HOGENOM" id="CLU_772473_0_0_1"/>
<feature type="region of interest" description="Disordered" evidence="1">
    <location>
        <begin position="56"/>
        <end position="76"/>
    </location>
</feature>
<keyword evidence="3" id="KW-1185">Reference proteome</keyword>